<evidence type="ECO:0000256" key="5">
    <source>
        <dbReference type="SAM" id="Phobius"/>
    </source>
</evidence>
<keyword evidence="4 5" id="KW-0472">Membrane</keyword>
<name>A0A5D4JM99_9ACTN</name>
<protein>
    <submittedName>
        <fullName evidence="6">DoxX family protein</fullName>
    </submittedName>
</protein>
<evidence type="ECO:0000313" key="7">
    <source>
        <dbReference type="Proteomes" id="UP000323242"/>
    </source>
</evidence>
<comment type="subcellular location">
    <subcellularLocation>
        <location evidence="1">Membrane</location>
        <topology evidence="1">Multi-pass membrane protein</topology>
    </subcellularLocation>
</comment>
<organism evidence="6 7">
    <name type="scientific">Streptomyces parvus</name>
    <dbReference type="NCBI Taxonomy" id="66428"/>
    <lineage>
        <taxon>Bacteria</taxon>
        <taxon>Bacillati</taxon>
        <taxon>Actinomycetota</taxon>
        <taxon>Actinomycetes</taxon>
        <taxon>Kitasatosporales</taxon>
        <taxon>Streptomycetaceae</taxon>
        <taxon>Streptomyces</taxon>
    </lineage>
</organism>
<proteinExistence type="predicted"/>
<keyword evidence="7" id="KW-1185">Reference proteome</keyword>
<evidence type="ECO:0000256" key="4">
    <source>
        <dbReference type="ARBA" id="ARBA00023136"/>
    </source>
</evidence>
<dbReference type="RefSeq" id="WP_100560993.1">
    <property type="nucleotide sequence ID" value="NZ_BMRY01000013.1"/>
</dbReference>
<gene>
    <name evidence="6" type="ORF">FY004_03610</name>
</gene>
<evidence type="ECO:0000256" key="1">
    <source>
        <dbReference type="ARBA" id="ARBA00004141"/>
    </source>
</evidence>
<feature type="transmembrane region" description="Helical" evidence="5">
    <location>
        <begin position="93"/>
        <end position="114"/>
    </location>
</feature>
<dbReference type="EMBL" id="VSZQ01000011">
    <property type="protein sequence ID" value="TYR65956.1"/>
    <property type="molecule type" value="Genomic_DNA"/>
</dbReference>
<comment type="caution">
    <text evidence="6">The sequence shown here is derived from an EMBL/GenBank/DDBJ whole genome shotgun (WGS) entry which is preliminary data.</text>
</comment>
<keyword evidence="3 5" id="KW-1133">Transmembrane helix</keyword>
<dbReference type="GO" id="GO:0016020">
    <property type="term" value="C:membrane"/>
    <property type="evidence" value="ECO:0007669"/>
    <property type="project" value="UniProtKB-SubCell"/>
</dbReference>
<evidence type="ECO:0000256" key="3">
    <source>
        <dbReference type="ARBA" id="ARBA00022989"/>
    </source>
</evidence>
<reference evidence="6 7" key="1">
    <citation type="submission" date="2019-08" db="EMBL/GenBank/DDBJ databases">
        <title>Draft genome for granaticin producer strain Streptomyces parvus C05.</title>
        <authorList>
            <person name="Gonzalez-Pimentel J.L."/>
        </authorList>
    </citation>
    <scope>NUCLEOTIDE SEQUENCE [LARGE SCALE GENOMIC DNA]</scope>
    <source>
        <strain evidence="6 7">C05</strain>
    </source>
</reference>
<dbReference type="InterPro" id="IPR032808">
    <property type="entry name" value="DoxX"/>
</dbReference>
<sequence length="118" mass="11987">MFAAYLVVTLLTSAVNGAAAVANLIGHDYPKSQADKMGVPHSWMRPLGTLLGAGALGLLAGLVVPVLGALAAAGLVLYFIGALWAHLRVGDHALGPWSVFFCLPAAALAANLAYHGLG</sequence>
<accession>A0A5D4JM99</accession>
<dbReference type="Proteomes" id="UP000323242">
    <property type="component" value="Unassembled WGS sequence"/>
</dbReference>
<evidence type="ECO:0000256" key="2">
    <source>
        <dbReference type="ARBA" id="ARBA00022692"/>
    </source>
</evidence>
<dbReference type="GeneID" id="91293619"/>
<dbReference type="Pfam" id="PF13564">
    <property type="entry name" value="DoxX_2"/>
    <property type="match status" value="1"/>
</dbReference>
<feature type="transmembrane region" description="Helical" evidence="5">
    <location>
        <begin position="50"/>
        <end position="81"/>
    </location>
</feature>
<keyword evidence="2 5" id="KW-0812">Transmembrane</keyword>
<dbReference type="AlphaFoldDB" id="A0A5D4JM99"/>
<evidence type="ECO:0000313" key="6">
    <source>
        <dbReference type="EMBL" id="TYR65956.1"/>
    </source>
</evidence>